<dbReference type="InterPro" id="IPR036259">
    <property type="entry name" value="MFS_trans_sf"/>
</dbReference>
<keyword evidence="1" id="KW-0812">Transmembrane</keyword>
<evidence type="ECO:0000313" key="2">
    <source>
        <dbReference type="EMBL" id="CAL1241390.1"/>
    </source>
</evidence>
<dbReference type="EMBL" id="OZ026884">
    <property type="protein sequence ID" value="CAL1241390.1"/>
    <property type="molecule type" value="Genomic_DNA"/>
</dbReference>
<organism evidence="2 3">
    <name type="scientific">Candidatus Methylocalor cossyra</name>
    <dbReference type="NCBI Taxonomy" id="3108543"/>
    <lineage>
        <taxon>Bacteria</taxon>
        <taxon>Pseudomonadati</taxon>
        <taxon>Pseudomonadota</taxon>
        <taxon>Gammaproteobacteria</taxon>
        <taxon>Methylococcales</taxon>
        <taxon>Methylococcaceae</taxon>
        <taxon>Candidatus Methylocalor</taxon>
    </lineage>
</organism>
<gene>
    <name evidence="2" type="ORF">MECH1_V1_2614</name>
</gene>
<evidence type="ECO:0000256" key="1">
    <source>
        <dbReference type="SAM" id="Phobius"/>
    </source>
</evidence>
<protein>
    <recommendedName>
        <fullName evidence="4">Major facilitator superfamily (MFS) profile domain-containing protein</fullName>
    </recommendedName>
</protein>
<evidence type="ECO:0008006" key="4">
    <source>
        <dbReference type="Google" id="ProtNLM"/>
    </source>
</evidence>
<dbReference type="RefSeq" id="WP_348757910.1">
    <property type="nucleotide sequence ID" value="NZ_OZ026884.1"/>
</dbReference>
<sequence length="91" mass="9578">MPLLAYTLLFVWGGSFVGIYKVMMAQVGSRFQGGDLVSIYAILSLAWGAGAFIGPGAAGIAMDWTVHGLPYLAAIACAIFTLLALVRRQGI</sequence>
<proteinExistence type="predicted"/>
<evidence type="ECO:0000313" key="3">
    <source>
        <dbReference type="Proteomes" id="UP001497493"/>
    </source>
</evidence>
<name>A0ABP1CDB9_9GAMM</name>
<keyword evidence="1" id="KW-0472">Membrane</keyword>
<feature type="transmembrane region" description="Helical" evidence="1">
    <location>
        <begin position="68"/>
        <end position="86"/>
    </location>
</feature>
<dbReference type="Proteomes" id="UP001497493">
    <property type="component" value="Chromosome"/>
</dbReference>
<feature type="transmembrane region" description="Helical" evidence="1">
    <location>
        <begin position="6"/>
        <end position="24"/>
    </location>
</feature>
<dbReference type="SUPFAM" id="SSF103473">
    <property type="entry name" value="MFS general substrate transporter"/>
    <property type="match status" value="1"/>
</dbReference>
<keyword evidence="3" id="KW-1185">Reference proteome</keyword>
<accession>A0ABP1CDB9</accession>
<keyword evidence="1" id="KW-1133">Transmembrane helix</keyword>
<feature type="transmembrane region" description="Helical" evidence="1">
    <location>
        <begin position="36"/>
        <end position="62"/>
    </location>
</feature>
<reference evidence="2 3" key="1">
    <citation type="submission" date="2024-04" db="EMBL/GenBank/DDBJ databases">
        <authorList>
            <person name="Cremers G."/>
        </authorList>
    </citation>
    <scope>NUCLEOTIDE SEQUENCE [LARGE SCALE GENOMIC DNA]</scope>
    <source>
        <strain evidence="2">MeCH1-AG</strain>
    </source>
</reference>